<evidence type="ECO:0000313" key="3">
    <source>
        <dbReference type="Proteomes" id="UP000235015"/>
    </source>
</evidence>
<reference evidence="2 3" key="1">
    <citation type="submission" date="2017-11" db="EMBL/GenBank/DDBJ databases">
        <title>Genome-resolved metagenomics identifies genetic mobility, metabolic interactions, and unexpected diversity in perchlorate-reducing communities.</title>
        <authorList>
            <person name="Barnum T.P."/>
            <person name="Figueroa I.A."/>
            <person name="Carlstrom C.I."/>
            <person name="Lucas L.N."/>
            <person name="Engelbrektson A.L."/>
            <person name="Coates J.D."/>
        </authorList>
    </citation>
    <scope>NUCLEOTIDE SEQUENCE [LARGE SCALE GENOMIC DNA]</scope>
    <source>
        <strain evidence="2">BM301</strain>
    </source>
</reference>
<dbReference type="AlphaFoldDB" id="A0A2N6CV91"/>
<dbReference type="InterPro" id="IPR011990">
    <property type="entry name" value="TPR-like_helical_dom_sf"/>
</dbReference>
<comment type="caution">
    <text evidence="2">The sequence shown here is derived from an EMBL/GenBank/DDBJ whole genome shotgun (WGS) entry which is preliminary data.</text>
</comment>
<dbReference type="RefSeq" id="WP_273439713.1">
    <property type="nucleotide sequence ID" value="NZ_PKUN01000021.1"/>
</dbReference>
<accession>A0A2N6CV91</accession>
<dbReference type="SMART" id="SM00028">
    <property type="entry name" value="TPR"/>
    <property type="match status" value="1"/>
</dbReference>
<organism evidence="2 3">
    <name type="scientific">Sedimenticola selenatireducens</name>
    <dbReference type="NCBI Taxonomy" id="191960"/>
    <lineage>
        <taxon>Bacteria</taxon>
        <taxon>Pseudomonadati</taxon>
        <taxon>Pseudomonadota</taxon>
        <taxon>Gammaproteobacteria</taxon>
        <taxon>Chromatiales</taxon>
        <taxon>Sedimenticolaceae</taxon>
        <taxon>Sedimenticola</taxon>
    </lineage>
</organism>
<name>A0A2N6CV91_9GAMM</name>
<dbReference type="EMBL" id="PKUN01000021">
    <property type="protein sequence ID" value="PLX61126.1"/>
    <property type="molecule type" value="Genomic_DNA"/>
</dbReference>
<feature type="repeat" description="TPR" evidence="1">
    <location>
        <begin position="142"/>
        <end position="175"/>
    </location>
</feature>
<dbReference type="Gene3D" id="1.25.40.10">
    <property type="entry name" value="Tetratricopeptide repeat domain"/>
    <property type="match status" value="1"/>
</dbReference>
<gene>
    <name evidence="2" type="ORF">C0630_12045</name>
</gene>
<evidence type="ECO:0000256" key="1">
    <source>
        <dbReference type="PROSITE-ProRule" id="PRU00339"/>
    </source>
</evidence>
<dbReference type="STRING" id="1111735.GCA_000428045_00713"/>
<dbReference type="SUPFAM" id="SSF48452">
    <property type="entry name" value="TPR-like"/>
    <property type="match status" value="1"/>
</dbReference>
<sequence>MGEKTYRVLRYTAIVLTVGWIGWTLYDSGPGESTALGRELAAAGRYLEDGELEQALGLFSRISTEQPDNIGALRGKAQALMRIGIRQSVDAGRLNPAKQAFEIDRLQRESNQQLRLALALYDQSIDRETARGTTESNRRALGVAFANRGILKDQLGDYAGALSDYREGLRLEPKLAKGPGFLTRFLRNQSERPPSIADRARYLAEQLAKPPAERLMRVPEQDRQQRAYLLE</sequence>
<dbReference type="InterPro" id="IPR019734">
    <property type="entry name" value="TPR_rpt"/>
</dbReference>
<protein>
    <submittedName>
        <fullName evidence="2">Uncharacterized protein</fullName>
    </submittedName>
</protein>
<proteinExistence type="predicted"/>
<keyword evidence="1" id="KW-0802">TPR repeat</keyword>
<dbReference type="Proteomes" id="UP000235015">
    <property type="component" value="Unassembled WGS sequence"/>
</dbReference>
<evidence type="ECO:0000313" key="2">
    <source>
        <dbReference type="EMBL" id="PLX61126.1"/>
    </source>
</evidence>
<dbReference type="PROSITE" id="PS50005">
    <property type="entry name" value="TPR"/>
    <property type="match status" value="1"/>
</dbReference>